<keyword evidence="2" id="KW-1185">Reference proteome</keyword>
<dbReference type="Gene3D" id="3.55.50.10">
    <property type="entry name" value="Baseplate protein-like domains"/>
    <property type="match status" value="1"/>
</dbReference>
<evidence type="ECO:0008006" key="3">
    <source>
        <dbReference type="Google" id="ProtNLM"/>
    </source>
</evidence>
<dbReference type="RefSeq" id="WP_285152850.1">
    <property type="nucleotide sequence ID" value="NZ_JASSPP010000004.1"/>
</dbReference>
<evidence type="ECO:0000313" key="1">
    <source>
        <dbReference type="EMBL" id="MDK9580538.1"/>
    </source>
</evidence>
<dbReference type="SUPFAM" id="SSF69279">
    <property type="entry name" value="Phage tail proteins"/>
    <property type="match status" value="1"/>
</dbReference>
<evidence type="ECO:0000313" key="2">
    <source>
        <dbReference type="Proteomes" id="UP001225134"/>
    </source>
</evidence>
<organism evidence="1 2">
    <name type="scientific">Sneathia sanguinegens</name>
    <dbReference type="NCBI Taxonomy" id="40543"/>
    <lineage>
        <taxon>Bacteria</taxon>
        <taxon>Fusobacteriati</taxon>
        <taxon>Fusobacteriota</taxon>
        <taxon>Fusobacteriia</taxon>
        <taxon>Fusobacteriales</taxon>
        <taxon>Leptotrichiaceae</taxon>
        <taxon>Sneathia</taxon>
    </lineage>
</organism>
<sequence>MIIKINNTEIKEYTLKRLSLKSAFNKHTELEIELEILDIQQLSGNIIEIEDKINYFSGEIYDKCVSKFGIDGKKALIKAYSYSKKMDIKKNYKIFQDETITYYDICLELLKEYKFKYSISNSLKRPINRLYLQYAQTDFEFMARILNDINEVIYTSYSGILMIGLQNVSEIDLKNIVESGIKNKDSYFKIKNEVYLVGDKYQDKYICELITNLDKNIYLTEILLCPKGNYLYEIKNNVKGTFLEATVIKVIENLEVASMKVDFSRSIWDKSKNKKSLSFSTPYSKTNTGFFPTPENGDIVDVYFPSDNENDAKVAFCINNKGSNRFCTDEKRIYISKEASIELEKDKFTVDTNKIVFISKEEIANLSRGYISMEAKDEMSIYGNNIILVSKKADIDINSKSNIKLKANKIFNN</sequence>
<gene>
    <name evidence="1" type="ORF">QQA45_03280</name>
</gene>
<dbReference type="EMBL" id="JASSPP010000004">
    <property type="protein sequence ID" value="MDK9580538.1"/>
    <property type="molecule type" value="Genomic_DNA"/>
</dbReference>
<accession>A0ABT7HJ40</accession>
<name>A0ABT7HJ40_9FUSO</name>
<dbReference type="Proteomes" id="UP001225134">
    <property type="component" value="Unassembled WGS sequence"/>
</dbReference>
<protein>
    <recommendedName>
        <fullName evidence="3">Gp5/Type VI secretion system Vgr protein OB-fold domain-containing protein</fullName>
    </recommendedName>
</protein>
<reference evidence="1 2" key="1">
    <citation type="submission" date="2023-06" db="EMBL/GenBank/DDBJ databases">
        <title>Antibody response to the Sneathia vaginalis cytopathogenic toxin A during pregnancy.</title>
        <authorList>
            <person name="Mccoy Z.T."/>
            <person name="Serrano M.G."/>
            <person name="Spaine K."/>
            <person name="Edwards D.J."/>
            <person name="Buck G.A."/>
            <person name="Jefferson K."/>
        </authorList>
    </citation>
    <scope>NUCLEOTIDE SEQUENCE [LARGE SCALE GENOMIC DNA]</scope>
    <source>
        <strain evidence="1 2">CCUG 42621</strain>
    </source>
</reference>
<comment type="caution">
    <text evidence="1">The sequence shown here is derived from an EMBL/GenBank/DDBJ whole genome shotgun (WGS) entry which is preliminary data.</text>
</comment>
<proteinExistence type="predicted"/>